<gene>
    <name evidence="1" type="ORF">CEXT_337001</name>
</gene>
<proteinExistence type="predicted"/>
<evidence type="ECO:0000313" key="1">
    <source>
        <dbReference type="EMBL" id="GIY97337.1"/>
    </source>
</evidence>
<sequence length="95" mass="11140">MVPLRSCVVKKTGRRLRRRRCRCRWYQFTFPDVAGCMVPLGSSVVKACRRLRRRRCRCRCRWYKFTFPNVAGVGKKRSLSENCVVLPDASSIMPL</sequence>
<protein>
    <submittedName>
        <fullName evidence="1">Uncharacterized protein</fullName>
    </submittedName>
</protein>
<keyword evidence="2" id="KW-1185">Reference proteome</keyword>
<reference evidence="1 2" key="1">
    <citation type="submission" date="2021-06" db="EMBL/GenBank/DDBJ databases">
        <title>Caerostris extrusa draft genome.</title>
        <authorList>
            <person name="Kono N."/>
            <person name="Arakawa K."/>
        </authorList>
    </citation>
    <scope>NUCLEOTIDE SEQUENCE [LARGE SCALE GENOMIC DNA]</scope>
</reference>
<comment type="caution">
    <text evidence="1">The sequence shown here is derived from an EMBL/GenBank/DDBJ whole genome shotgun (WGS) entry which is preliminary data.</text>
</comment>
<evidence type="ECO:0000313" key="2">
    <source>
        <dbReference type="Proteomes" id="UP001054945"/>
    </source>
</evidence>
<accession>A0AAV4XRK6</accession>
<dbReference type="Proteomes" id="UP001054945">
    <property type="component" value="Unassembled WGS sequence"/>
</dbReference>
<dbReference type="EMBL" id="BPLR01000771">
    <property type="protein sequence ID" value="GIY97337.1"/>
    <property type="molecule type" value="Genomic_DNA"/>
</dbReference>
<dbReference type="AlphaFoldDB" id="A0AAV4XRK6"/>
<organism evidence="1 2">
    <name type="scientific">Caerostris extrusa</name>
    <name type="common">Bark spider</name>
    <name type="synonym">Caerostris bankana</name>
    <dbReference type="NCBI Taxonomy" id="172846"/>
    <lineage>
        <taxon>Eukaryota</taxon>
        <taxon>Metazoa</taxon>
        <taxon>Ecdysozoa</taxon>
        <taxon>Arthropoda</taxon>
        <taxon>Chelicerata</taxon>
        <taxon>Arachnida</taxon>
        <taxon>Araneae</taxon>
        <taxon>Araneomorphae</taxon>
        <taxon>Entelegynae</taxon>
        <taxon>Araneoidea</taxon>
        <taxon>Araneidae</taxon>
        <taxon>Caerostris</taxon>
    </lineage>
</organism>
<name>A0AAV4XRK6_CAEEX</name>